<evidence type="ECO:0000256" key="5">
    <source>
        <dbReference type="ARBA" id="ARBA00022801"/>
    </source>
</evidence>
<evidence type="ECO:0000313" key="10">
    <source>
        <dbReference type="Proteomes" id="UP001057375"/>
    </source>
</evidence>
<dbReference type="CDD" id="cd09274">
    <property type="entry name" value="RNase_HI_RT_Ty3"/>
    <property type="match status" value="1"/>
</dbReference>
<evidence type="ECO:0000313" key="9">
    <source>
        <dbReference type="EMBL" id="GKT28560.1"/>
    </source>
</evidence>
<protein>
    <recommendedName>
        <fullName evidence="8">Reverse transcriptase domain-containing protein</fullName>
    </recommendedName>
</protein>
<keyword evidence="6" id="KW-0695">RNA-directed DNA polymerase</keyword>
<gene>
    <name evidence="9" type="ORF">ADUPG1_000727</name>
</gene>
<evidence type="ECO:0000256" key="3">
    <source>
        <dbReference type="ARBA" id="ARBA00022722"/>
    </source>
</evidence>
<organism evidence="9 10">
    <name type="scientific">Aduncisulcus paluster</name>
    <dbReference type="NCBI Taxonomy" id="2918883"/>
    <lineage>
        <taxon>Eukaryota</taxon>
        <taxon>Metamonada</taxon>
        <taxon>Carpediemonas-like organisms</taxon>
        <taxon>Aduncisulcus</taxon>
    </lineage>
</organism>
<dbReference type="PANTHER" id="PTHR37984">
    <property type="entry name" value="PROTEIN CBG26694"/>
    <property type="match status" value="1"/>
</dbReference>
<accession>A0ABQ5KB55</accession>
<evidence type="ECO:0000259" key="8">
    <source>
        <dbReference type="PROSITE" id="PS50878"/>
    </source>
</evidence>
<dbReference type="InterPro" id="IPR050951">
    <property type="entry name" value="Retrovirus_Pol_polyprotein"/>
</dbReference>
<comment type="caution">
    <text evidence="9">The sequence shown here is derived from an EMBL/GenBank/DDBJ whole genome shotgun (WGS) entry which is preliminary data.</text>
</comment>
<evidence type="ECO:0000256" key="4">
    <source>
        <dbReference type="ARBA" id="ARBA00022759"/>
    </source>
</evidence>
<evidence type="ECO:0000256" key="1">
    <source>
        <dbReference type="ARBA" id="ARBA00022679"/>
    </source>
</evidence>
<dbReference type="PROSITE" id="PS50878">
    <property type="entry name" value="RT_POL"/>
    <property type="match status" value="1"/>
</dbReference>
<dbReference type="InterPro" id="IPR041373">
    <property type="entry name" value="RT_RNaseH"/>
</dbReference>
<feature type="region of interest" description="Disordered" evidence="7">
    <location>
        <begin position="380"/>
        <end position="400"/>
    </location>
</feature>
<dbReference type="InterPro" id="IPR043128">
    <property type="entry name" value="Rev_trsase/Diguanyl_cyclase"/>
</dbReference>
<reference evidence="9" key="1">
    <citation type="submission" date="2022-03" db="EMBL/GenBank/DDBJ databases">
        <title>Draft genome sequence of Aduncisulcus paluster, a free-living microaerophilic Fornicata.</title>
        <authorList>
            <person name="Yuyama I."/>
            <person name="Kume K."/>
            <person name="Tamura T."/>
            <person name="Inagaki Y."/>
            <person name="Hashimoto T."/>
        </authorList>
    </citation>
    <scope>NUCLEOTIDE SEQUENCE</scope>
    <source>
        <strain evidence="9">NY0171</strain>
    </source>
</reference>
<feature type="domain" description="Reverse transcriptase" evidence="8">
    <location>
        <begin position="1"/>
        <end position="152"/>
    </location>
</feature>
<sequence>MVVDYRKLNENLVSDSYPLPRTDVLFASLLGHCYYAALDLRNGYYNIPLDKESSKRSAFCTPGGLFEWTRVPFGLKTAPAHFQRSMALVLGDLRSQGCLTYLDDVLVMGKTPKEFLDRLSKVIRRFKEFNFILNMEKSNFGSKEIDYLGFHFSENGKEITTERQEAIAKIPLPLKKKDLRRFLGIINYVKDFVANLSVEAAPLYEMLSQKKKFLEWNQSRKKAFAKIKLLINNATSLSLYDPEAPLMLFTDASILGCGAVLKQFKEGKWFPIQYISKKFSAVQRRWATIEQEAYGIVYAVNTLRYYLLDKHFVINTDHRNLLYLRKNPSAKVIRWQIFLSQFDFTIKHVPGKENVEADVLSRGLDLPVVPAVVVRSRGRKIRRDKEQTQNAGTQKKEKLV</sequence>
<keyword evidence="10" id="KW-1185">Reference proteome</keyword>
<dbReference type="Pfam" id="PF17917">
    <property type="entry name" value="RT_RNaseH"/>
    <property type="match status" value="1"/>
</dbReference>
<dbReference type="Proteomes" id="UP001057375">
    <property type="component" value="Unassembled WGS sequence"/>
</dbReference>
<dbReference type="SUPFAM" id="SSF56672">
    <property type="entry name" value="DNA/RNA polymerases"/>
    <property type="match status" value="1"/>
</dbReference>
<dbReference type="InterPro" id="IPR000477">
    <property type="entry name" value="RT_dom"/>
</dbReference>
<dbReference type="Gene3D" id="3.30.70.270">
    <property type="match status" value="2"/>
</dbReference>
<dbReference type="EMBL" id="BQXS01000353">
    <property type="protein sequence ID" value="GKT28560.1"/>
    <property type="molecule type" value="Genomic_DNA"/>
</dbReference>
<keyword evidence="5" id="KW-0378">Hydrolase</keyword>
<name>A0ABQ5KB55_9EUKA</name>
<dbReference type="CDD" id="cd01647">
    <property type="entry name" value="RT_LTR"/>
    <property type="match status" value="1"/>
</dbReference>
<proteinExistence type="predicted"/>
<dbReference type="InterPro" id="IPR043502">
    <property type="entry name" value="DNA/RNA_pol_sf"/>
</dbReference>
<evidence type="ECO:0000256" key="7">
    <source>
        <dbReference type="SAM" id="MobiDB-lite"/>
    </source>
</evidence>
<keyword evidence="2" id="KW-0548">Nucleotidyltransferase</keyword>
<dbReference type="Gene3D" id="3.10.10.10">
    <property type="entry name" value="HIV Type 1 Reverse Transcriptase, subunit A, domain 1"/>
    <property type="match status" value="1"/>
</dbReference>
<dbReference type="Gene3D" id="3.10.20.370">
    <property type="match status" value="1"/>
</dbReference>
<evidence type="ECO:0000256" key="2">
    <source>
        <dbReference type="ARBA" id="ARBA00022695"/>
    </source>
</evidence>
<dbReference type="PANTHER" id="PTHR37984:SF5">
    <property type="entry name" value="PROTEIN NYNRIN-LIKE"/>
    <property type="match status" value="1"/>
</dbReference>
<keyword evidence="4" id="KW-0255">Endonuclease</keyword>
<feature type="non-terminal residue" evidence="9">
    <location>
        <position position="400"/>
    </location>
</feature>
<dbReference type="Pfam" id="PF00078">
    <property type="entry name" value="RVT_1"/>
    <property type="match status" value="1"/>
</dbReference>
<keyword evidence="3" id="KW-0540">Nuclease</keyword>
<evidence type="ECO:0000256" key="6">
    <source>
        <dbReference type="ARBA" id="ARBA00022918"/>
    </source>
</evidence>
<keyword evidence="1" id="KW-0808">Transferase</keyword>